<sequence length="74" mass="8422">MSSNRGAPTLQTVANINSVFGIQVTTNTTVARWLKKFHSGDFELSNEPRGRPKTQVDNEVLWKRIPCKVHVNYH</sequence>
<evidence type="ECO:0000313" key="2">
    <source>
        <dbReference type="Proteomes" id="UP000887013"/>
    </source>
</evidence>
<name>A0A8X6U7G0_NEPPI</name>
<organism evidence="1 2">
    <name type="scientific">Nephila pilipes</name>
    <name type="common">Giant wood spider</name>
    <name type="synonym">Nephila maculata</name>
    <dbReference type="NCBI Taxonomy" id="299642"/>
    <lineage>
        <taxon>Eukaryota</taxon>
        <taxon>Metazoa</taxon>
        <taxon>Ecdysozoa</taxon>
        <taxon>Arthropoda</taxon>
        <taxon>Chelicerata</taxon>
        <taxon>Arachnida</taxon>
        <taxon>Araneae</taxon>
        <taxon>Araneomorphae</taxon>
        <taxon>Entelegynae</taxon>
        <taxon>Araneoidea</taxon>
        <taxon>Nephilidae</taxon>
        <taxon>Nephila</taxon>
    </lineage>
</organism>
<gene>
    <name evidence="1" type="ORF">NPIL_614541</name>
</gene>
<protein>
    <recommendedName>
        <fullName evidence="3">Mos1 transposase HTH domain-containing protein</fullName>
    </recommendedName>
</protein>
<dbReference type="OrthoDB" id="616263at2759"/>
<comment type="caution">
    <text evidence="1">The sequence shown here is derived from an EMBL/GenBank/DDBJ whole genome shotgun (WGS) entry which is preliminary data.</text>
</comment>
<dbReference type="EMBL" id="BMAW01076119">
    <property type="protein sequence ID" value="GFT99993.1"/>
    <property type="molecule type" value="Genomic_DNA"/>
</dbReference>
<dbReference type="Proteomes" id="UP000887013">
    <property type="component" value="Unassembled WGS sequence"/>
</dbReference>
<keyword evidence="2" id="KW-1185">Reference proteome</keyword>
<dbReference type="AlphaFoldDB" id="A0A8X6U7G0"/>
<proteinExistence type="predicted"/>
<reference evidence="1" key="1">
    <citation type="submission" date="2020-08" db="EMBL/GenBank/DDBJ databases">
        <title>Multicomponent nature underlies the extraordinary mechanical properties of spider dragline silk.</title>
        <authorList>
            <person name="Kono N."/>
            <person name="Nakamura H."/>
            <person name="Mori M."/>
            <person name="Yoshida Y."/>
            <person name="Ohtoshi R."/>
            <person name="Malay A.D."/>
            <person name="Moran D.A.P."/>
            <person name="Tomita M."/>
            <person name="Numata K."/>
            <person name="Arakawa K."/>
        </authorList>
    </citation>
    <scope>NUCLEOTIDE SEQUENCE</scope>
</reference>
<evidence type="ECO:0000313" key="1">
    <source>
        <dbReference type="EMBL" id="GFT99993.1"/>
    </source>
</evidence>
<accession>A0A8X6U7G0</accession>
<evidence type="ECO:0008006" key="3">
    <source>
        <dbReference type="Google" id="ProtNLM"/>
    </source>
</evidence>